<dbReference type="AlphaFoldDB" id="A0A4P8L2D2"/>
<evidence type="ECO:0000313" key="5">
    <source>
        <dbReference type="EMBL" id="QCQ22056.1"/>
    </source>
</evidence>
<reference evidence="5 6" key="1">
    <citation type="submission" date="2019-05" db="EMBL/GenBank/DDBJ databases">
        <title>The Complete Genome Sequence of the n-alkane-degrading Desulfoglaeba alkanexedens ALDC reveals multiple alkylsuccinate synthase gene clusters.</title>
        <authorList>
            <person name="Callaghan A.V."/>
            <person name="Davidova I.A."/>
            <person name="Duncan K.E."/>
            <person name="Morris B."/>
            <person name="McInerney M.J."/>
        </authorList>
    </citation>
    <scope>NUCLEOTIDE SEQUENCE [LARGE SCALE GENOMIC DNA]</scope>
    <source>
        <strain evidence="5 6">ALDC</strain>
    </source>
</reference>
<feature type="domain" description="ABC-type uncharacterised transport system" evidence="3">
    <location>
        <begin position="153"/>
        <end position="417"/>
    </location>
</feature>
<dbReference type="InterPro" id="IPR055396">
    <property type="entry name" value="DUF7088"/>
</dbReference>
<dbReference type="InterPro" id="IPR019196">
    <property type="entry name" value="ABC_transp_unknown"/>
</dbReference>
<dbReference type="Pfam" id="PF23357">
    <property type="entry name" value="DUF7088"/>
    <property type="match status" value="1"/>
</dbReference>
<feature type="region of interest" description="Disordered" evidence="1">
    <location>
        <begin position="364"/>
        <end position="395"/>
    </location>
</feature>
<dbReference type="Proteomes" id="UP000298602">
    <property type="component" value="Chromosome"/>
</dbReference>
<dbReference type="SUPFAM" id="SSF52317">
    <property type="entry name" value="Class I glutamine amidotransferase-like"/>
    <property type="match status" value="1"/>
</dbReference>
<dbReference type="KEGG" id="dax:FDQ92_07635"/>
<name>A0A4P8L2D2_9BACT</name>
<evidence type="ECO:0000313" key="6">
    <source>
        <dbReference type="Proteomes" id="UP000298602"/>
    </source>
</evidence>
<keyword evidence="6" id="KW-1185">Reference proteome</keyword>
<accession>A0A4P8L2D2</accession>
<sequence length="494" mass="54530">MPRIMRSRRVWTHGSNTFLSTLLFLGILVFVVLIAERHPWRVDLTEAGLYTLSEQSRKIAKAVDQPVTIKGFFQSAEPARLEVEDLLESYRLANKKIRYTFIDPDRNPEEAGRYDIRQYGTLVLEGYDRRQTIQQADEQSITNALFKLMREEQKKIYFVAGHGEHSISDFNQAGYSSVRSALERENYAVQSLSLLQQKGVPEDAAAVVIAGPEKPYFQEEVESLERYVEDGGRLLVLLDPGHAGPLVDWLRKYGIELQDDMVIDKLSRIFGGSYLMPVVTQYGLHDITQGFNVATFYSEARSVQVADPSPEGVHLVTLASTSPNAWAETDLERLRQGEASFDESEDFPGPVPLGVLVQLDPAKFPGRASSEGTSESSDETPEPSTGEGEGGAGAAEGHPAKGYLVVLGDSDFIGNTHFGLSGNGDFFLNIVNFLAEEETLITVEPRGDGGKKTGQPIVLTQDQARTILVLSLGLIPGSVILLGLGVYRVRRSHR</sequence>
<keyword evidence="2" id="KW-0812">Transmembrane</keyword>
<reference evidence="5 6" key="2">
    <citation type="submission" date="2019-05" db="EMBL/GenBank/DDBJ databases">
        <authorList>
            <person name="Suflita J.M."/>
            <person name="Marks C.R."/>
        </authorList>
    </citation>
    <scope>NUCLEOTIDE SEQUENCE [LARGE SCALE GENOMIC DNA]</scope>
    <source>
        <strain evidence="5 6">ALDC</strain>
    </source>
</reference>
<proteinExistence type="predicted"/>
<feature type="transmembrane region" description="Helical" evidence="2">
    <location>
        <begin position="467"/>
        <end position="487"/>
    </location>
</feature>
<dbReference type="RefSeq" id="WP_137424025.1">
    <property type="nucleotide sequence ID" value="NZ_CP040098.1"/>
</dbReference>
<evidence type="ECO:0000259" key="4">
    <source>
        <dbReference type="Pfam" id="PF23357"/>
    </source>
</evidence>
<evidence type="ECO:0000259" key="3">
    <source>
        <dbReference type="Pfam" id="PF09822"/>
    </source>
</evidence>
<dbReference type="Pfam" id="PF09822">
    <property type="entry name" value="ABC_transp_aux"/>
    <property type="match status" value="1"/>
</dbReference>
<evidence type="ECO:0000256" key="1">
    <source>
        <dbReference type="SAM" id="MobiDB-lite"/>
    </source>
</evidence>
<organism evidence="5 6">
    <name type="scientific">Desulfoglaeba alkanexedens ALDC</name>
    <dbReference type="NCBI Taxonomy" id="980445"/>
    <lineage>
        <taxon>Bacteria</taxon>
        <taxon>Pseudomonadati</taxon>
        <taxon>Thermodesulfobacteriota</taxon>
        <taxon>Syntrophobacteria</taxon>
        <taxon>Syntrophobacterales</taxon>
        <taxon>Syntrophobacteraceae</taxon>
        <taxon>Desulfoglaeba</taxon>
    </lineage>
</organism>
<gene>
    <name evidence="5" type="ORF">FDQ92_07635</name>
</gene>
<feature type="domain" description="DUF7088" evidence="4">
    <location>
        <begin position="47"/>
        <end position="135"/>
    </location>
</feature>
<protein>
    <submittedName>
        <fullName evidence="5">Uncharacterized protein</fullName>
    </submittedName>
</protein>
<dbReference type="EMBL" id="CP040098">
    <property type="protein sequence ID" value="QCQ22056.1"/>
    <property type="molecule type" value="Genomic_DNA"/>
</dbReference>
<keyword evidence="2" id="KW-0472">Membrane</keyword>
<evidence type="ECO:0000256" key="2">
    <source>
        <dbReference type="SAM" id="Phobius"/>
    </source>
</evidence>
<dbReference type="OrthoDB" id="9762687at2"/>
<dbReference type="InterPro" id="IPR029062">
    <property type="entry name" value="Class_I_gatase-like"/>
</dbReference>
<keyword evidence="2" id="KW-1133">Transmembrane helix</keyword>
<dbReference type="Gene3D" id="3.40.30.10">
    <property type="entry name" value="Glutaredoxin"/>
    <property type="match status" value="1"/>
</dbReference>